<comment type="caution">
    <text evidence="1">The sequence shown here is derived from an EMBL/GenBank/DDBJ whole genome shotgun (WGS) entry which is preliminary data.</text>
</comment>
<sequence length="254" mass="27623">MANLPVVKVTRTAIPGALHADILAYLQDLAIAGSVGAASLVTKINNHQGSDSGISQCDLDTKADNLGTRTINGALPNNRNATDISTDTNRTTLIRQGALDLIDQYIDDRYGSLKAYFIDSYANEGENWWFALGFLLDDFHKACQEDIPANRPSHQRAAQLQTFLNEAMFLRFSIADATLNNGGTGGSQAQGLKITMTDLSRAHRMINEAPLSLGSRKHPMQDSDFAVGGDGWFAGRGKWWSPEKLVATGWLRNG</sequence>
<dbReference type="Proteomes" id="UP001316803">
    <property type="component" value="Unassembled WGS sequence"/>
</dbReference>
<dbReference type="AlphaFoldDB" id="A0AAN8EZN5"/>
<dbReference type="EMBL" id="JAKLMC020000003">
    <property type="protein sequence ID" value="KAK5957331.1"/>
    <property type="molecule type" value="Genomic_DNA"/>
</dbReference>
<evidence type="ECO:0000313" key="2">
    <source>
        <dbReference type="Proteomes" id="UP001316803"/>
    </source>
</evidence>
<protein>
    <submittedName>
        <fullName evidence="1">Uncharacterized protein</fullName>
    </submittedName>
</protein>
<keyword evidence="2" id="KW-1185">Reference proteome</keyword>
<proteinExistence type="predicted"/>
<reference evidence="1 2" key="1">
    <citation type="submission" date="2022-12" db="EMBL/GenBank/DDBJ databases">
        <title>Genomic features and morphological characterization of a novel Knufia sp. strain isolated from spacecraft assembly facility.</title>
        <authorList>
            <person name="Teixeira M."/>
            <person name="Chander A.M."/>
            <person name="Stajich J.E."/>
            <person name="Venkateswaran K."/>
        </authorList>
    </citation>
    <scope>NUCLEOTIDE SEQUENCE [LARGE SCALE GENOMIC DNA]</scope>
    <source>
        <strain evidence="1 2">FJI-L2-BK-P2</strain>
    </source>
</reference>
<organism evidence="1 2">
    <name type="scientific">Knufia fluminis</name>
    <dbReference type="NCBI Taxonomy" id="191047"/>
    <lineage>
        <taxon>Eukaryota</taxon>
        <taxon>Fungi</taxon>
        <taxon>Dikarya</taxon>
        <taxon>Ascomycota</taxon>
        <taxon>Pezizomycotina</taxon>
        <taxon>Eurotiomycetes</taxon>
        <taxon>Chaetothyriomycetidae</taxon>
        <taxon>Chaetothyriales</taxon>
        <taxon>Trichomeriaceae</taxon>
        <taxon>Knufia</taxon>
    </lineage>
</organism>
<gene>
    <name evidence="1" type="ORF">OHC33_001704</name>
</gene>
<accession>A0AAN8EZN5</accession>
<evidence type="ECO:0000313" key="1">
    <source>
        <dbReference type="EMBL" id="KAK5957331.1"/>
    </source>
</evidence>
<name>A0AAN8EZN5_9EURO</name>